<dbReference type="InterPro" id="IPR011330">
    <property type="entry name" value="Glyco_hydro/deAcase_b/a-brl"/>
</dbReference>
<reference evidence="5" key="2">
    <citation type="journal article" date="2017" name="Genome Announc.">
        <title>Draft genome sequence of Paludibacter jiangxiensis NM7(T), a propionate-producing fermentative bacterium.</title>
        <authorList>
            <person name="Qiu Y.-L."/>
            <person name="Tourlousse D.M."/>
            <person name="Matsuura N."/>
            <person name="Ohashi A."/>
            <person name="Sekiguchi Y."/>
        </authorList>
    </citation>
    <scope>NUCLEOTIDE SEQUENCE [LARGE SCALE GENOMIC DNA]</scope>
    <source>
        <strain evidence="5">NM7</strain>
    </source>
</reference>
<dbReference type="PROSITE" id="PS51257">
    <property type="entry name" value="PROKAR_LIPOPROTEIN"/>
    <property type="match status" value="1"/>
</dbReference>
<dbReference type="STRING" id="681398.PJIAN_4496"/>
<comment type="subcellular location">
    <subcellularLocation>
        <location evidence="1">Secreted</location>
    </subcellularLocation>
</comment>
<feature type="domain" description="NodB homology" evidence="3">
    <location>
        <begin position="114"/>
        <end position="278"/>
    </location>
</feature>
<evidence type="ECO:0000256" key="2">
    <source>
        <dbReference type="ARBA" id="ARBA00022729"/>
    </source>
</evidence>
<accession>A0A161M5Z1</accession>
<dbReference type="Proteomes" id="UP000076586">
    <property type="component" value="Unassembled WGS sequence"/>
</dbReference>
<evidence type="ECO:0000259" key="3">
    <source>
        <dbReference type="PROSITE" id="PS51677"/>
    </source>
</evidence>
<dbReference type="SUPFAM" id="SSF88713">
    <property type="entry name" value="Glycoside hydrolase/deacetylase"/>
    <property type="match status" value="1"/>
</dbReference>
<dbReference type="PROSITE" id="PS51677">
    <property type="entry name" value="NODB"/>
    <property type="match status" value="1"/>
</dbReference>
<dbReference type="AlphaFoldDB" id="A0A161M5Z1"/>
<evidence type="ECO:0000313" key="4">
    <source>
        <dbReference type="EMBL" id="GAT63953.1"/>
    </source>
</evidence>
<organism evidence="4 5">
    <name type="scientific">Paludibacter jiangxiensis</name>
    <dbReference type="NCBI Taxonomy" id="681398"/>
    <lineage>
        <taxon>Bacteria</taxon>
        <taxon>Pseudomonadati</taxon>
        <taxon>Bacteroidota</taxon>
        <taxon>Bacteroidia</taxon>
        <taxon>Bacteroidales</taxon>
        <taxon>Paludibacteraceae</taxon>
        <taxon>Paludibacter</taxon>
    </lineage>
</organism>
<dbReference type="InterPro" id="IPR002509">
    <property type="entry name" value="NODB_dom"/>
</dbReference>
<proteinExistence type="predicted"/>
<dbReference type="GO" id="GO:0016810">
    <property type="term" value="F:hydrolase activity, acting on carbon-nitrogen (but not peptide) bonds"/>
    <property type="evidence" value="ECO:0007669"/>
    <property type="project" value="InterPro"/>
</dbReference>
<keyword evidence="2" id="KW-0732">Signal</keyword>
<comment type="caution">
    <text evidence="4">The sequence shown here is derived from an EMBL/GenBank/DDBJ whole genome shotgun (WGS) entry which is preliminary data.</text>
</comment>
<evidence type="ECO:0000256" key="1">
    <source>
        <dbReference type="ARBA" id="ARBA00004613"/>
    </source>
</evidence>
<dbReference type="EMBL" id="BDCR01000004">
    <property type="protein sequence ID" value="GAT63953.1"/>
    <property type="molecule type" value="Genomic_DNA"/>
</dbReference>
<name>A0A161M5Z1_9BACT</name>
<reference evidence="5" key="1">
    <citation type="submission" date="2016-04" db="EMBL/GenBank/DDBJ databases">
        <title>Draft genome sequence of Paludibacter jiangxiensis strain NM7.</title>
        <authorList>
            <person name="Qiu Y."/>
            <person name="Matsuura N."/>
            <person name="Ohashi A."/>
            <person name="Tourlousse M.D."/>
            <person name="Sekiguchi Y."/>
        </authorList>
    </citation>
    <scope>NUCLEOTIDE SEQUENCE [LARGE SCALE GENOMIC DNA]</scope>
    <source>
        <strain evidence="5">NM7</strain>
    </source>
</reference>
<dbReference type="PANTHER" id="PTHR34216">
    <property type="match status" value="1"/>
</dbReference>
<dbReference type="OrthoDB" id="1446101at2"/>
<dbReference type="RefSeq" id="WP_068705616.1">
    <property type="nucleotide sequence ID" value="NZ_BDCR01000004.1"/>
</dbReference>
<dbReference type="Gene3D" id="3.20.20.370">
    <property type="entry name" value="Glycoside hydrolase/deacetylase"/>
    <property type="match status" value="1"/>
</dbReference>
<dbReference type="GO" id="GO:0005576">
    <property type="term" value="C:extracellular region"/>
    <property type="evidence" value="ECO:0007669"/>
    <property type="project" value="UniProtKB-SubCell"/>
</dbReference>
<dbReference type="GO" id="GO:0005975">
    <property type="term" value="P:carbohydrate metabolic process"/>
    <property type="evidence" value="ECO:0007669"/>
    <property type="project" value="InterPro"/>
</dbReference>
<dbReference type="Pfam" id="PF01522">
    <property type="entry name" value="Polysacc_deac_1"/>
    <property type="match status" value="1"/>
</dbReference>
<dbReference type="PANTHER" id="PTHR34216:SF3">
    <property type="entry name" value="POLY-BETA-1,6-N-ACETYL-D-GLUCOSAMINE N-DEACETYLASE"/>
    <property type="match status" value="1"/>
</dbReference>
<dbReference type="CDD" id="cd10918">
    <property type="entry name" value="CE4_NodB_like_5s_6s"/>
    <property type="match status" value="1"/>
</dbReference>
<sequence>MHKVILSVIIILSAGCPFISCNRSAGSNAPSAPLSQQSQPSQDKTINSASEILAKQEVPVLCYHRIEDGRKDDYTVSPAQFEAQISALADSGYHAILPDQLYEYLAHNEKLPSKPVMITFDDSRVEHALIAAPVLEKHGFRGVFFIMTITYNKKNYMSKDQIAQLAKAGHTVGLHTWDHTMVTKYKEEADWKKEVADPKKGLEGITGKPVEYFAYPYGIWNHQAAEELHKQMKLSFTLISKRDSVYPLQTVRRMVAPAWTPQGLIKAMHKTFEKKEKK</sequence>
<gene>
    <name evidence="4" type="ORF">PJIAN_4496</name>
</gene>
<keyword evidence="5" id="KW-1185">Reference proteome</keyword>
<evidence type="ECO:0000313" key="5">
    <source>
        <dbReference type="Proteomes" id="UP000076586"/>
    </source>
</evidence>
<protein>
    <submittedName>
        <fullName evidence="4">Peptidoglycan/xylan/chitin deacetylase, PgdA/CDA1 family</fullName>
    </submittedName>
</protein>
<dbReference type="InterPro" id="IPR051398">
    <property type="entry name" value="Polysacch_Deacetylase"/>
</dbReference>